<gene>
    <name evidence="2" type="ORF">DERYTH_LOCUS22824</name>
</gene>
<comment type="caution">
    <text evidence="2">The sequence shown here is derived from an EMBL/GenBank/DDBJ whole genome shotgun (WGS) entry which is preliminary data.</text>
</comment>
<dbReference type="EMBL" id="CAJVPY010032799">
    <property type="protein sequence ID" value="CAG8798187.1"/>
    <property type="molecule type" value="Genomic_DNA"/>
</dbReference>
<accession>A0A9N9JUP1</accession>
<organism evidence="2 3">
    <name type="scientific">Dentiscutata erythropus</name>
    <dbReference type="NCBI Taxonomy" id="1348616"/>
    <lineage>
        <taxon>Eukaryota</taxon>
        <taxon>Fungi</taxon>
        <taxon>Fungi incertae sedis</taxon>
        <taxon>Mucoromycota</taxon>
        <taxon>Glomeromycotina</taxon>
        <taxon>Glomeromycetes</taxon>
        <taxon>Diversisporales</taxon>
        <taxon>Gigasporaceae</taxon>
        <taxon>Dentiscutata</taxon>
    </lineage>
</organism>
<reference evidence="2" key="1">
    <citation type="submission" date="2021-06" db="EMBL/GenBank/DDBJ databases">
        <authorList>
            <person name="Kallberg Y."/>
            <person name="Tangrot J."/>
            <person name="Rosling A."/>
        </authorList>
    </citation>
    <scope>NUCLEOTIDE SEQUENCE</scope>
    <source>
        <strain evidence="2">MA453B</strain>
    </source>
</reference>
<protein>
    <submittedName>
        <fullName evidence="2">8442_t:CDS:1</fullName>
    </submittedName>
</protein>
<dbReference type="AlphaFoldDB" id="A0A9N9JUP1"/>
<dbReference type="Proteomes" id="UP000789405">
    <property type="component" value="Unassembled WGS sequence"/>
</dbReference>
<feature type="non-terminal residue" evidence="2">
    <location>
        <position position="77"/>
    </location>
</feature>
<keyword evidence="3" id="KW-1185">Reference proteome</keyword>
<sequence>SRRLQTFVSISAAVEKLSHTEHLFLGLKESHTPFLQVLETYSYFQPTIGKNYFYWLLAQININLGVVVVVVVAKTLY</sequence>
<keyword evidence="1" id="KW-0812">Transmembrane</keyword>
<evidence type="ECO:0000313" key="2">
    <source>
        <dbReference type="EMBL" id="CAG8798187.1"/>
    </source>
</evidence>
<keyword evidence="1" id="KW-0472">Membrane</keyword>
<evidence type="ECO:0000313" key="3">
    <source>
        <dbReference type="Proteomes" id="UP000789405"/>
    </source>
</evidence>
<name>A0A9N9JUP1_9GLOM</name>
<keyword evidence="1" id="KW-1133">Transmembrane helix</keyword>
<feature type="transmembrane region" description="Helical" evidence="1">
    <location>
        <begin position="52"/>
        <end position="73"/>
    </location>
</feature>
<proteinExistence type="predicted"/>
<evidence type="ECO:0000256" key="1">
    <source>
        <dbReference type="SAM" id="Phobius"/>
    </source>
</evidence>